<dbReference type="PANTHER" id="PTHR30514:SF1">
    <property type="entry name" value="HTH-TYPE TRANSCRIPTIONAL REGULATOR HEXR-RELATED"/>
    <property type="match status" value="1"/>
</dbReference>
<evidence type="ECO:0000259" key="4">
    <source>
        <dbReference type="PROSITE" id="PS51071"/>
    </source>
</evidence>
<name>A0A125W3L3_ENTFL</name>
<proteinExistence type="predicted"/>
<comment type="caution">
    <text evidence="6">The sequence shown here is derived from an EMBL/GenBank/DDBJ whole genome shotgun (WGS) entry which is preliminary data.</text>
</comment>
<dbReference type="AlphaFoldDB" id="A0A125W3L3"/>
<feature type="domain" description="SIS" evidence="5">
    <location>
        <begin position="112"/>
        <end position="254"/>
    </location>
</feature>
<dbReference type="InterPro" id="IPR047640">
    <property type="entry name" value="RpiR-like"/>
</dbReference>
<accession>A0A125W3L3</accession>
<keyword evidence="1" id="KW-0805">Transcription regulation</keyword>
<dbReference type="SUPFAM" id="SSF46689">
    <property type="entry name" value="Homeodomain-like"/>
    <property type="match status" value="1"/>
</dbReference>
<protein>
    <submittedName>
        <fullName evidence="6">SIS domain protein</fullName>
    </submittedName>
</protein>
<dbReference type="InterPro" id="IPR000281">
    <property type="entry name" value="HTH_RpiR"/>
</dbReference>
<sequence>MTGGISMLFLTYDPQLNPTELEIYKYISHNIEKVPYMTIRELADEIHFSKTAIWRFCQKFECEGYTDFKFKLKNYLSERKKTAQPKSLDETMLIHFLQRSSEELLEGRIVQAAELLAKKEFVLFIGEGTSKVLAEFGEIYFSSIYNLSASVSHLFSHPVSKLSEETAKKVGVIALSVSGETQKVRQNIDYFIEMGIDVIAITNSEKSTIAQLSTVTIPYYITTEKSSIADVTSQLPALFLIEKLAKTVSTMLNECP</sequence>
<dbReference type="Proteomes" id="UP000004846">
    <property type="component" value="Unassembled WGS sequence"/>
</dbReference>
<dbReference type="InterPro" id="IPR009057">
    <property type="entry name" value="Homeodomain-like_sf"/>
</dbReference>
<dbReference type="PANTHER" id="PTHR30514">
    <property type="entry name" value="GLUCOKINASE"/>
    <property type="match status" value="1"/>
</dbReference>
<keyword evidence="2" id="KW-0238">DNA-binding</keyword>
<dbReference type="InterPro" id="IPR046348">
    <property type="entry name" value="SIS_dom_sf"/>
</dbReference>
<evidence type="ECO:0000313" key="6">
    <source>
        <dbReference type="EMBL" id="EFM81853.1"/>
    </source>
</evidence>
<dbReference type="GO" id="GO:0003700">
    <property type="term" value="F:DNA-binding transcription factor activity"/>
    <property type="evidence" value="ECO:0007669"/>
    <property type="project" value="InterPro"/>
</dbReference>
<feature type="domain" description="HTH rpiR-type" evidence="4">
    <location>
        <begin position="3"/>
        <end position="79"/>
    </location>
</feature>
<dbReference type="Gene3D" id="1.10.10.10">
    <property type="entry name" value="Winged helix-like DNA-binding domain superfamily/Winged helix DNA-binding domain"/>
    <property type="match status" value="1"/>
</dbReference>
<dbReference type="Pfam" id="PF01380">
    <property type="entry name" value="SIS"/>
    <property type="match status" value="1"/>
</dbReference>
<dbReference type="GO" id="GO:0003677">
    <property type="term" value="F:DNA binding"/>
    <property type="evidence" value="ECO:0007669"/>
    <property type="project" value="UniProtKB-KW"/>
</dbReference>
<dbReference type="Gene3D" id="3.40.50.10490">
    <property type="entry name" value="Glucose-6-phosphate isomerase like protein, domain 1"/>
    <property type="match status" value="1"/>
</dbReference>
<dbReference type="SUPFAM" id="SSF53697">
    <property type="entry name" value="SIS domain"/>
    <property type="match status" value="1"/>
</dbReference>
<dbReference type="EMBL" id="AEBR01000092">
    <property type="protein sequence ID" value="EFM81853.1"/>
    <property type="molecule type" value="Genomic_DNA"/>
</dbReference>
<dbReference type="Pfam" id="PF01418">
    <property type="entry name" value="HTH_6"/>
    <property type="match status" value="1"/>
</dbReference>
<evidence type="ECO:0000259" key="5">
    <source>
        <dbReference type="PROSITE" id="PS51464"/>
    </source>
</evidence>
<dbReference type="PROSITE" id="PS51464">
    <property type="entry name" value="SIS"/>
    <property type="match status" value="1"/>
</dbReference>
<dbReference type="GO" id="GO:0097367">
    <property type="term" value="F:carbohydrate derivative binding"/>
    <property type="evidence" value="ECO:0007669"/>
    <property type="project" value="InterPro"/>
</dbReference>
<evidence type="ECO:0000256" key="2">
    <source>
        <dbReference type="ARBA" id="ARBA00023125"/>
    </source>
</evidence>
<dbReference type="InterPro" id="IPR001347">
    <property type="entry name" value="SIS_dom"/>
</dbReference>
<evidence type="ECO:0000256" key="3">
    <source>
        <dbReference type="ARBA" id="ARBA00023163"/>
    </source>
</evidence>
<dbReference type="PROSITE" id="PS51071">
    <property type="entry name" value="HTH_RPIR"/>
    <property type="match status" value="1"/>
</dbReference>
<dbReference type="HOGENOM" id="CLU_055769_4_0_9"/>
<keyword evidence="3" id="KW-0804">Transcription</keyword>
<reference evidence="6 7" key="1">
    <citation type="submission" date="2010-07" db="EMBL/GenBank/DDBJ databases">
        <authorList>
            <person name="Sid Ahmed O."/>
        </authorList>
    </citation>
    <scope>NUCLEOTIDE SEQUENCE [LARGE SCALE GENOMIC DNA]</scope>
    <source>
        <strain evidence="6 7">TX4248</strain>
    </source>
</reference>
<evidence type="ECO:0000256" key="1">
    <source>
        <dbReference type="ARBA" id="ARBA00023015"/>
    </source>
</evidence>
<dbReference type="InterPro" id="IPR035472">
    <property type="entry name" value="RpiR-like_SIS"/>
</dbReference>
<gene>
    <name evidence="6" type="ORF">HMPREF9498_02547</name>
</gene>
<evidence type="ECO:0000313" key="7">
    <source>
        <dbReference type="Proteomes" id="UP000004846"/>
    </source>
</evidence>
<dbReference type="GO" id="GO:1901135">
    <property type="term" value="P:carbohydrate derivative metabolic process"/>
    <property type="evidence" value="ECO:0007669"/>
    <property type="project" value="InterPro"/>
</dbReference>
<dbReference type="CDD" id="cd05013">
    <property type="entry name" value="SIS_RpiR"/>
    <property type="match status" value="1"/>
</dbReference>
<dbReference type="InterPro" id="IPR036388">
    <property type="entry name" value="WH-like_DNA-bd_sf"/>
</dbReference>
<organism evidence="6 7">
    <name type="scientific">Enterococcus faecalis TX4248</name>
    <dbReference type="NCBI Taxonomy" id="749495"/>
    <lineage>
        <taxon>Bacteria</taxon>
        <taxon>Bacillati</taxon>
        <taxon>Bacillota</taxon>
        <taxon>Bacilli</taxon>
        <taxon>Lactobacillales</taxon>
        <taxon>Enterococcaceae</taxon>
        <taxon>Enterococcus</taxon>
    </lineage>
</organism>